<name>A0A9P3GHK2_9APHY</name>
<feature type="chain" id="PRO_5040225544" evidence="1">
    <location>
        <begin position="25"/>
        <end position="226"/>
    </location>
</feature>
<gene>
    <name evidence="2" type="ORF">PsYK624_113130</name>
</gene>
<proteinExistence type="predicted"/>
<dbReference type="EMBL" id="BPQB01000046">
    <property type="protein sequence ID" value="GJE95132.1"/>
    <property type="molecule type" value="Genomic_DNA"/>
</dbReference>
<dbReference type="AlphaFoldDB" id="A0A9P3GHK2"/>
<feature type="signal peptide" evidence="1">
    <location>
        <begin position="1"/>
        <end position="24"/>
    </location>
</feature>
<sequence>MLTTLSSAATLLLASALAGTTANAQVVVNGQIFTNGLAIVDAPQPGTTLHAGATQSVAIDISGDGHLPTDSSGPDSGSPTHFDSLEIYLTSFATSFNLTVSSGPSLLTQEPGSTVKHVNWLIDSCIPSGNYNLTFYEGSHINSDAFFTITPLPIEIENTNSSPSKCSNGTNTIQAFPQAQSAPSHSPWLDANNSTSNVQYPSVTNDATRQAVSCLVAVTALLAFMW</sequence>
<accession>A0A9P3GHK2</accession>
<comment type="caution">
    <text evidence="2">The sequence shown here is derived from an EMBL/GenBank/DDBJ whole genome shotgun (WGS) entry which is preliminary data.</text>
</comment>
<keyword evidence="3" id="KW-1185">Reference proteome</keyword>
<evidence type="ECO:0000313" key="3">
    <source>
        <dbReference type="Proteomes" id="UP000703269"/>
    </source>
</evidence>
<evidence type="ECO:0000256" key="1">
    <source>
        <dbReference type="SAM" id="SignalP"/>
    </source>
</evidence>
<organism evidence="2 3">
    <name type="scientific">Phanerochaete sordida</name>
    <dbReference type="NCBI Taxonomy" id="48140"/>
    <lineage>
        <taxon>Eukaryota</taxon>
        <taxon>Fungi</taxon>
        <taxon>Dikarya</taxon>
        <taxon>Basidiomycota</taxon>
        <taxon>Agaricomycotina</taxon>
        <taxon>Agaricomycetes</taxon>
        <taxon>Polyporales</taxon>
        <taxon>Phanerochaetaceae</taxon>
        <taxon>Phanerochaete</taxon>
    </lineage>
</organism>
<keyword evidence="1" id="KW-0732">Signal</keyword>
<reference evidence="2 3" key="1">
    <citation type="submission" date="2021-08" db="EMBL/GenBank/DDBJ databases">
        <title>Draft Genome Sequence of Phanerochaete sordida strain YK-624.</title>
        <authorList>
            <person name="Mori T."/>
            <person name="Dohra H."/>
            <person name="Suzuki T."/>
            <person name="Kawagishi H."/>
            <person name="Hirai H."/>
        </authorList>
    </citation>
    <scope>NUCLEOTIDE SEQUENCE [LARGE SCALE GENOMIC DNA]</scope>
    <source>
        <strain evidence="2 3">YK-624</strain>
    </source>
</reference>
<dbReference type="OrthoDB" id="3267335at2759"/>
<evidence type="ECO:0000313" key="2">
    <source>
        <dbReference type="EMBL" id="GJE95132.1"/>
    </source>
</evidence>
<protein>
    <submittedName>
        <fullName evidence="2">Uncharacterized protein</fullName>
    </submittedName>
</protein>
<dbReference type="Proteomes" id="UP000703269">
    <property type="component" value="Unassembled WGS sequence"/>
</dbReference>